<comment type="caution">
    <text evidence="1">The sequence shown here is derived from an EMBL/GenBank/DDBJ whole genome shotgun (WGS) entry which is preliminary data.</text>
</comment>
<organism evidence="1 2">
    <name type="scientific">Solea senegalensis</name>
    <name type="common">Senegalese sole</name>
    <dbReference type="NCBI Taxonomy" id="28829"/>
    <lineage>
        <taxon>Eukaryota</taxon>
        <taxon>Metazoa</taxon>
        <taxon>Chordata</taxon>
        <taxon>Craniata</taxon>
        <taxon>Vertebrata</taxon>
        <taxon>Euteleostomi</taxon>
        <taxon>Actinopterygii</taxon>
        <taxon>Neopterygii</taxon>
        <taxon>Teleostei</taxon>
        <taxon>Neoteleostei</taxon>
        <taxon>Acanthomorphata</taxon>
        <taxon>Carangaria</taxon>
        <taxon>Pleuronectiformes</taxon>
        <taxon>Pleuronectoidei</taxon>
        <taxon>Soleidae</taxon>
        <taxon>Solea</taxon>
    </lineage>
</organism>
<gene>
    <name evidence="1" type="ORF">JOB18_041627</name>
</gene>
<reference evidence="1 2" key="1">
    <citation type="journal article" date="2021" name="Sci. Rep.">
        <title>Chromosome anchoring in Senegalese sole (Solea senegalensis) reveals sex-associated markers and genome rearrangements in flatfish.</title>
        <authorList>
            <person name="Guerrero-Cozar I."/>
            <person name="Gomez-Garrido J."/>
            <person name="Berbel C."/>
            <person name="Martinez-Blanch J.F."/>
            <person name="Alioto T."/>
            <person name="Claros M.G."/>
            <person name="Gagnaire P.A."/>
            <person name="Manchado M."/>
        </authorList>
    </citation>
    <scope>NUCLEOTIDE SEQUENCE [LARGE SCALE GENOMIC DNA]</scope>
    <source>
        <strain evidence="1">Sse05_10M</strain>
    </source>
</reference>
<dbReference type="EMBL" id="JAGKHQ010000003">
    <property type="protein sequence ID" value="KAG7521050.1"/>
    <property type="molecule type" value="Genomic_DNA"/>
</dbReference>
<accession>A0AAV6ST25</accession>
<dbReference type="AlphaFoldDB" id="A0AAV6ST25"/>
<dbReference type="Proteomes" id="UP000693946">
    <property type="component" value="Linkage Group LG11"/>
</dbReference>
<evidence type="ECO:0000313" key="2">
    <source>
        <dbReference type="Proteomes" id="UP000693946"/>
    </source>
</evidence>
<keyword evidence="2" id="KW-1185">Reference proteome</keyword>
<evidence type="ECO:0000313" key="1">
    <source>
        <dbReference type="EMBL" id="KAG7521050.1"/>
    </source>
</evidence>
<sequence length="128" mass="14101">MEDDKQTEKESEVRQIKRGSELCIPLARPARERRRRVAGCSVYYPQAIWVGKLLGCGGIHLCVCVCVCGAVVVLPGQGAIEGKAGETAEQMTNHILAKSCETKLKARIRPKPGTMMRLRTSTNTFQDN</sequence>
<name>A0AAV6ST25_SOLSE</name>
<protein>
    <submittedName>
        <fullName evidence="1">Uncharacterized protein</fullName>
    </submittedName>
</protein>
<proteinExistence type="predicted"/>